<accession>A0A9P6EWM9</accession>
<feature type="region of interest" description="Disordered" evidence="1">
    <location>
        <begin position="59"/>
        <end position="94"/>
    </location>
</feature>
<feature type="compositionally biased region" description="Basic and acidic residues" evidence="1">
    <location>
        <begin position="59"/>
        <end position="75"/>
    </location>
</feature>
<evidence type="ECO:0000313" key="3">
    <source>
        <dbReference type="Proteomes" id="UP000723463"/>
    </source>
</evidence>
<name>A0A9P6EWM9_9FUNG</name>
<protein>
    <submittedName>
        <fullName evidence="2">Uncharacterized protein</fullName>
    </submittedName>
</protein>
<dbReference type="AlphaFoldDB" id="A0A9P6EWM9"/>
<organism evidence="2 3">
    <name type="scientific">Mortierella hygrophila</name>
    <dbReference type="NCBI Taxonomy" id="979708"/>
    <lineage>
        <taxon>Eukaryota</taxon>
        <taxon>Fungi</taxon>
        <taxon>Fungi incertae sedis</taxon>
        <taxon>Mucoromycota</taxon>
        <taxon>Mortierellomycotina</taxon>
        <taxon>Mortierellomycetes</taxon>
        <taxon>Mortierellales</taxon>
        <taxon>Mortierellaceae</taxon>
        <taxon>Mortierella</taxon>
    </lineage>
</organism>
<evidence type="ECO:0000313" key="2">
    <source>
        <dbReference type="EMBL" id="KAF9536957.1"/>
    </source>
</evidence>
<proteinExistence type="predicted"/>
<feature type="compositionally biased region" description="Low complexity" evidence="1">
    <location>
        <begin position="252"/>
        <end position="279"/>
    </location>
</feature>
<feature type="compositionally biased region" description="Basic and acidic residues" evidence="1">
    <location>
        <begin position="280"/>
        <end position="290"/>
    </location>
</feature>
<dbReference type="Proteomes" id="UP000723463">
    <property type="component" value="Unassembled WGS sequence"/>
</dbReference>
<reference evidence="2" key="1">
    <citation type="journal article" date="2020" name="Fungal Divers.">
        <title>Resolving the Mortierellaceae phylogeny through synthesis of multi-gene phylogenetics and phylogenomics.</title>
        <authorList>
            <person name="Vandepol N."/>
            <person name="Liber J."/>
            <person name="Desiro A."/>
            <person name="Na H."/>
            <person name="Kennedy M."/>
            <person name="Barry K."/>
            <person name="Grigoriev I.V."/>
            <person name="Miller A.N."/>
            <person name="O'Donnell K."/>
            <person name="Stajich J.E."/>
            <person name="Bonito G."/>
        </authorList>
    </citation>
    <scope>NUCLEOTIDE SEQUENCE</scope>
    <source>
        <strain evidence="2">NRRL 2591</strain>
    </source>
</reference>
<comment type="caution">
    <text evidence="2">The sequence shown here is derived from an EMBL/GenBank/DDBJ whole genome shotgun (WGS) entry which is preliminary data.</text>
</comment>
<keyword evidence="3" id="KW-1185">Reference proteome</keyword>
<feature type="region of interest" description="Disordered" evidence="1">
    <location>
        <begin position="127"/>
        <end position="156"/>
    </location>
</feature>
<sequence>MVRGDRPNLPTQSLFGDYKPDQDRVVMDFLNARMNVNKKKASLDPSYLRMFGEDELAERKEQEAEFHKNSEESRATLEPMEGSAVKSAKSMEETRSALHDLSAVMQKEAKAAQARRLVEREALGLEEARRKAEESRRALEDAERARKDAELKEKSMELDQRQQILTKVAVDALEAVQGSEAERAGRLYGETASTGQLKNAIAVHMPNPNTGNHVRFTNPDDDMDVDSVESTSSSLPKRAGESLPQSTKRPKGTSNSSSSSGTGSSSSGTGSSTSGSSSGVKDKDGKKTTK</sequence>
<feature type="region of interest" description="Disordered" evidence="1">
    <location>
        <begin position="199"/>
        <end position="290"/>
    </location>
</feature>
<gene>
    <name evidence="2" type="ORF">EC957_009148</name>
</gene>
<evidence type="ECO:0000256" key="1">
    <source>
        <dbReference type="SAM" id="MobiDB-lite"/>
    </source>
</evidence>
<dbReference type="EMBL" id="JAAAXW010000499">
    <property type="protein sequence ID" value="KAF9536957.1"/>
    <property type="molecule type" value="Genomic_DNA"/>
</dbReference>